<evidence type="ECO:0000313" key="2">
    <source>
        <dbReference type="EMBL" id="SFE28549.1"/>
    </source>
</evidence>
<sequence length="130" mass="13464">MPLRLPRRAPIRPDVSLAIVNIVLLLILFFLATGTLGTTQRPGVAPPVTAELPVETALRPILVVPGDGPPRLDGEPVTPGILGPRLAGAEVLHVLVPGEAPASDLLALLGEPGLGHLEIRLLTVRGSDGP</sequence>
<evidence type="ECO:0000313" key="3">
    <source>
        <dbReference type="Proteomes" id="UP000325289"/>
    </source>
</evidence>
<keyword evidence="3" id="KW-1185">Reference proteome</keyword>
<dbReference type="OrthoDB" id="7860253at2"/>
<feature type="transmembrane region" description="Helical" evidence="1">
    <location>
        <begin position="15"/>
        <end position="32"/>
    </location>
</feature>
<gene>
    <name evidence="2" type="ORF">SAMN04515678_10862</name>
</gene>
<keyword evidence="1" id="KW-0812">Transmembrane</keyword>
<keyword evidence="1" id="KW-1133">Transmembrane helix</keyword>
<protein>
    <submittedName>
        <fullName evidence="2">Biopolymer transport protein ExbD</fullName>
    </submittedName>
</protein>
<proteinExistence type="predicted"/>
<dbReference type="EMBL" id="FOMS01000008">
    <property type="protein sequence ID" value="SFE28549.1"/>
    <property type="molecule type" value="Genomic_DNA"/>
</dbReference>
<accession>A0A1I1ZA37</accession>
<dbReference type="Proteomes" id="UP000325289">
    <property type="component" value="Unassembled WGS sequence"/>
</dbReference>
<organism evidence="2 3">
    <name type="scientific">Roseivivax sediminis</name>
    <dbReference type="NCBI Taxonomy" id="936889"/>
    <lineage>
        <taxon>Bacteria</taxon>
        <taxon>Pseudomonadati</taxon>
        <taxon>Pseudomonadota</taxon>
        <taxon>Alphaproteobacteria</taxon>
        <taxon>Rhodobacterales</taxon>
        <taxon>Roseobacteraceae</taxon>
        <taxon>Roseivivax</taxon>
    </lineage>
</organism>
<keyword evidence="1" id="KW-0472">Membrane</keyword>
<reference evidence="2 3" key="1">
    <citation type="submission" date="2016-10" db="EMBL/GenBank/DDBJ databases">
        <authorList>
            <person name="Varghese N."/>
            <person name="Submissions S."/>
        </authorList>
    </citation>
    <scope>NUCLEOTIDE SEQUENCE [LARGE SCALE GENOMIC DNA]</scope>
    <source>
        <strain evidence="3">YIM D21,KCTC 23444,ACCC 10710</strain>
    </source>
</reference>
<name>A0A1I1ZA37_9RHOB</name>
<evidence type="ECO:0000256" key="1">
    <source>
        <dbReference type="SAM" id="Phobius"/>
    </source>
</evidence>
<dbReference type="RefSeq" id="WP_149756418.1">
    <property type="nucleotide sequence ID" value="NZ_FOMS01000008.1"/>
</dbReference>
<dbReference type="AlphaFoldDB" id="A0A1I1ZA37"/>